<keyword evidence="1" id="KW-1133">Transmembrane helix</keyword>
<evidence type="ECO:0000313" key="3">
    <source>
        <dbReference type="Proteomes" id="UP001501510"/>
    </source>
</evidence>
<organism evidence="2 3">
    <name type="scientific">Clostridium oceanicum</name>
    <dbReference type="NCBI Taxonomy" id="1543"/>
    <lineage>
        <taxon>Bacteria</taxon>
        <taxon>Bacillati</taxon>
        <taxon>Bacillota</taxon>
        <taxon>Clostridia</taxon>
        <taxon>Eubacteriales</taxon>
        <taxon>Clostridiaceae</taxon>
        <taxon>Clostridium</taxon>
    </lineage>
</organism>
<reference evidence="3" key="1">
    <citation type="journal article" date="2019" name="Int. J. Syst. Evol. Microbiol.">
        <title>The Global Catalogue of Microorganisms (GCM) 10K type strain sequencing project: providing services to taxonomists for standard genome sequencing and annotation.</title>
        <authorList>
            <consortium name="The Broad Institute Genomics Platform"/>
            <consortium name="The Broad Institute Genome Sequencing Center for Infectious Disease"/>
            <person name="Wu L."/>
            <person name="Ma J."/>
        </authorList>
    </citation>
    <scope>NUCLEOTIDE SEQUENCE [LARGE SCALE GENOMIC DNA]</scope>
    <source>
        <strain evidence="3">JCM 1407</strain>
    </source>
</reference>
<evidence type="ECO:0000313" key="2">
    <source>
        <dbReference type="EMBL" id="GAA0743459.1"/>
    </source>
</evidence>
<keyword evidence="3" id="KW-1185">Reference proteome</keyword>
<name>A0ABP3UZE7_9CLOT</name>
<sequence>MGNSKKKYKKNASNKSNTKWIFTIIIWSMIFCGSISFISDMLLKRVDLLVAFIILIFIVFAGIISDIIGVAVTVAKETPFHAMASNKIQEAKIAVRLIRNAEKVSSVCNDVVGDICGIVSGSIGILISSKVSNIVDVNITIITTMIGVLIGALTIGGKALGKGYAINNSNIIVRKVSKAIHFVKKGRC</sequence>
<accession>A0ABP3UZE7</accession>
<feature type="transmembrane region" description="Helical" evidence="1">
    <location>
        <begin position="50"/>
        <end position="75"/>
    </location>
</feature>
<gene>
    <name evidence="2" type="ORF">GCM10008906_27270</name>
</gene>
<keyword evidence="1" id="KW-0812">Transmembrane</keyword>
<dbReference type="EMBL" id="BAAACG010000010">
    <property type="protein sequence ID" value="GAA0743459.1"/>
    <property type="molecule type" value="Genomic_DNA"/>
</dbReference>
<dbReference type="Proteomes" id="UP001501510">
    <property type="component" value="Unassembled WGS sequence"/>
</dbReference>
<protein>
    <recommendedName>
        <fullName evidence="4">Mg2+ and Co2+ transporter CorB</fullName>
    </recommendedName>
</protein>
<comment type="caution">
    <text evidence="2">The sequence shown here is derived from an EMBL/GenBank/DDBJ whole genome shotgun (WGS) entry which is preliminary data.</text>
</comment>
<dbReference type="RefSeq" id="WP_343762287.1">
    <property type="nucleotide sequence ID" value="NZ_BAAACG010000010.1"/>
</dbReference>
<evidence type="ECO:0000256" key="1">
    <source>
        <dbReference type="SAM" id="Phobius"/>
    </source>
</evidence>
<evidence type="ECO:0008006" key="4">
    <source>
        <dbReference type="Google" id="ProtNLM"/>
    </source>
</evidence>
<proteinExistence type="predicted"/>
<keyword evidence="1" id="KW-0472">Membrane</keyword>
<feature type="transmembrane region" description="Helical" evidence="1">
    <location>
        <begin position="20"/>
        <end position="38"/>
    </location>
</feature>